<feature type="region of interest" description="Disordered" evidence="1">
    <location>
        <begin position="57"/>
        <end position="121"/>
    </location>
</feature>
<dbReference type="AlphaFoldDB" id="A0AAF0EXN2"/>
<dbReference type="RefSeq" id="XP_060121843.1">
    <property type="nucleotide sequence ID" value="XM_060265860.1"/>
</dbReference>
<dbReference type="PANTHER" id="PTHR28136:SF1">
    <property type="entry name" value="NUCLEUS EXPORT PROTEIN BRL1"/>
    <property type="match status" value="1"/>
</dbReference>
<dbReference type="InterPro" id="IPR036866">
    <property type="entry name" value="RibonucZ/Hydroxyglut_hydro"/>
</dbReference>
<evidence type="ECO:0000256" key="1">
    <source>
        <dbReference type="SAM" id="MobiDB-lite"/>
    </source>
</evidence>
<dbReference type="InterPro" id="IPR018767">
    <property type="entry name" value="Brl1/Brr6_dom"/>
</dbReference>
<evidence type="ECO:0000256" key="2">
    <source>
        <dbReference type="SAM" id="Phobius"/>
    </source>
</evidence>
<gene>
    <name evidence="5" type="ORF">MJAP1_001912</name>
</gene>
<dbReference type="CDD" id="cd07729">
    <property type="entry name" value="AHL_lactonase_MBL-fold"/>
    <property type="match status" value="1"/>
</dbReference>
<dbReference type="InterPro" id="IPR040202">
    <property type="entry name" value="Brl1/Brr6"/>
</dbReference>
<dbReference type="SMART" id="SM00849">
    <property type="entry name" value="Lactamase_B"/>
    <property type="match status" value="1"/>
</dbReference>
<feature type="domain" description="Metallo-beta-lactamase" evidence="3">
    <location>
        <begin position="328"/>
        <end position="547"/>
    </location>
</feature>
<feature type="transmembrane region" description="Helical" evidence="2">
    <location>
        <begin position="577"/>
        <end position="595"/>
    </location>
</feature>
<evidence type="ECO:0000313" key="6">
    <source>
        <dbReference type="Proteomes" id="UP001217754"/>
    </source>
</evidence>
<feature type="domain" description="Brl1/Brr6" evidence="4">
    <location>
        <begin position="151"/>
        <end position="284"/>
    </location>
</feature>
<evidence type="ECO:0000259" key="4">
    <source>
        <dbReference type="SMART" id="SM01042"/>
    </source>
</evidence>
<feature type="compositionally biased region" description="Basic and acidic residues" evidence="1">
    <location>
        <begin position="65"/>
        <end position="77"/>
    </location>
</feature>
<dbReference type="GO" id="GO:0031965">
    <property type="term" value="C:nuclear membrane"/>
    <property type="evidence" value="ECO:0007669"/>
    <property type="project" value="InterPro"/>
</dbReference>
<dbReference type="SUPFAM" id="SSF56281">
    <property type="entry name" value="Metallo-hydrolase/oxidoreductase"/>
    <property type="match status" value="1"/>
</dbReference>
<dbReference type="Gene3D" id="3.60.15.10">
    <property type="entry name" value="Ribonuclease Z/Hydroxyacylglutathione hydrolase-like"/>
    <property type="match status" value="1"/>
</dbReference>
<dbReference type="Proteomes" id="UP001217754">
    <property type="component" value="Chromosome 3"/>
</dbReference>
<dbReference type="InterPro" id="IPR001279">
    <property type="entry name" value="Metallo-B-lactamas"/>
</dbReference>
<proteinExistence type="predicted"/>
<feature type="region of interest" description="Disordered" evidence="1">
    <location>
        <begin position="1"/>
        <end position="26"/>
    </location>
</feature>
<feature type="compositionally biased region" description="Acidic residues" evidence="1">
    <location>
        <begin position="87"/>
        <end position="101"/>
    </location>
</feature>
<keyword evidence="2" id="KW-0472">Membrane</keyword>
<dbReference type="Pfam" id="PF10104">
    <property type="entry name" value="Brr6_like_C_C"/>
    <property type="match status" value="1"/>
</dbReference>
<protein>
    <submittedName>
        <fullName evidence="5">Uncharacterized protein</fullName>
    </submittedName>
</protein>
<accession>A0AAF0EXN2</accession>
<reference evidence="5" key="1">
    <citation type="submission" date="2023-03" db="EMBL/GenBank/DDBJ databases">
        <title>Mating type loci evolution in Malassezia.</title>
        <authorList>
            <person name="Coelho M.A."/>
        </authorList>
    </citation>
    <scope>NUCLEOTIDE SEQUENCE</scope>
    <source>
        <strain evidence="5">CBS 9431</strain>
    </source>
</reference>
<keyword evidence="2" id="KW-0812">Transmembrane</keyword>
<dbReference type="GO" id="GO:0006998">
    <property type="term" value="P:nuclear envelope organization"/>
    <property type="evidence" value="ECO:0007669"/>
    <property type="project" value="InterPro"/>
</dbReference>
<evidence type="ECO:0000313" key="5">
    <source>
        <dbReference type="EMBL" id="WFD38946.1"/>
    </source>
</evidence>
<feature type="transmembrane region" description="Helical" evidence="2">
    <location>
        <begin position="151"/>
        <end position="178"/>
    </location>
</feature>
<dbReference type="SMART" id="SM01042">
    <property type="entry name" value="Brr6_like_C_C"/>
    <property type="match status" value="1"/>
</dbReference>
<dbReference type="GeneID" id="85225561"/>
<keyword evidence="6" id="KW-1185">Reference proteome</keyword>
<evidence type="ECO:0000259" key="3">
    <source>
        <dbReference type="SMART" id="SM00849"/>
    </source>
</evidence>
<dbReference type="PANTHER" id="PTHR28136">
    <property type="entry name" value="NUCLEUS EXPORT PROTEIN BRR6"/>
    <property type="match status" value="1"/>
</dbReference>
<sequence>MAYVRGTQAPMDVEPNRPSIFDSPVQDVGDVSLMDVEESAPATQAPSFTELRLEAQGAVPGMRLPPREEKKLEEVPKEVPSPKVEEPEAPEEAPEEPEEESTLVLRKQPTLPSSRKALQHRSFSARARDYLQGRRVDGEPRPKLLERPEVLLTYAQVIFNASILVVFLYLLFCMVYTIQRDVSQKVHEYEIEYLGEIAACNAAYQANRCGTDMQAPALTEACATWQRCAARDPTVVGRARVTAETFAEILNGFVDAVSWKTMLFSLLTLSIVVGATNSTLSFFRGSATKSEPTYAPNYSAPYYAQYALPPDWEGGSHAPHRTWTEKLPINTYLISHPEGYILFDTGESPRCKEPGFFPWWNPVFHISVDLDVPQDVGIVSLLKQRNLEPADVKTVVLSHLHHDHADGISDLPHSNFFVSPDHWNAFKNPLLATLEGALPKQWPKGWKPKLLSQTDKPVGPWKTSYPITSDGRVVAVDTPGHVPGHVCLVVYGDNATYVLGGDVAIDQELLDREWTDGINANPLQAAASLQKIKAFAHEQPIVLLPAHDPDSAARLAGNVVYTPGYSSDITPKVYPDGHAWLIMVFLGLLAVLLYHRRRSVA</sequence>
<name>A0AAF0EXN2_9BASI</name>
<dbReference type="EMBL" id="CP119960">
    <property type="protein sequence ID" value="WFD38946.1"/>
    <property type="molecule type" value="Genomic_DNA"/>
</dbReference>
<dbReference type="GO" id="GO:0055088">
    <property type="term" value="P:lipid homeostasis"/>
    <property type="evidence" value="ECO:0007669"/>
    <property type="project" value="InterPro"/>
</dbReference>
<dbReference type="Pfam" id="PF00753">
    <property type="entry name" value="Lactamase_B"/>
    <property type="match status" value="1"/>
</dbReference>
<organism evidence="5 6">
    <name type="scientific">Malassezia japonica</name>
    <dbReference type="NCBI Taxonomy" id="223818"/>
    <lineage>
        <taxon>Eukaryota</taxon>
        <taxon>Fungi</taxon>
        <taxon>Dikarya</taxon>
        <taxon>Basidiomycota</taxon>
        <taxon>Ustilaginomycotina</taxon>
        <taxon>Malasseziomycetes</taxon>
        <taxon>Malasseziales</taxon>
        <taxon>Malasseziaceae</taxon>
        <taxon>Malassezia</taxon>
    </lineage>
</organism>
<keyword evidence="2" id="KW-1133">Transmembrane helix</keyword>